<feature type="non-terminal residue" evidence="10">
    <location>
        <position position="1"/>
    </location>
</feature>
<accession>A0A921MMY3</accession>
<sequence length="332" mass="37503">LWFETYSKPVIRPNTAKTYENMIENHIVPAIGGVKLKRLTAIQIQKMYNDSKTKGRVQRFEKKTDTALSGSTVRRIHMVLSSALKQAVKERIIPYNPCDNCRIPPKEKKEMTIIPPENLGVYLSEAEKYGVLPMFFLELSSGLRRGELLALRWDDLNVKDRILSVSKQITRIDGELVITEPKTKNSVRKVALSQQAVDILVREHEQHPDNPILFPSPRTGGYWSPDAVSRINRKLLAKAGIEEHVRFHDLRHTFATMALSSGVDVKTLSSMLGHFSAGFTLDTYTHITNEMQRGAAEKIGGFMETATAKPEPEPPDRPEESRCKVIPFEKVG</sequence>
<dbReference type="InterPro" id="IPR044068">
    <property type="entry name" value="CB"/>
</dbReference>
<dbReference type="EMBL" id="DYUC01000110">
    <property type="protein sequence ID" value="HJG87573.1"/>
    <property type="molecule type" value="Genomic_DNA"/>
</dbReference>
<dbReference type="InterPro" id="IPR011010">
    <property type="entry name" value="DNA_brk_join_enz"/>
</dbReference>
<evidence type="ECO:0000259" key="9">
    <source>
        <dbReference type="PROSITE" id="PS51900"/>
    </source>
</evidence>
<protein>
    <submittedName>
        <fullName evidence="10">Site-specific integrase</fullName>
    </submittedName>
</protein>
<comment type="caution">
    <text evidence="10">The sequence shown here is derived from an EMBL/GenBank/DDBJ whole genome shotgun (WGS) entry which is preliminary data.</text>
</comment>
<dbReference type="PANTHER" id="PTHR30349">
    <property type="entry name" value="PHAGE INTEGRASE-RELATED"/>
    <property type="match status" value="1"/>
</dbReference>
<dbReference type="GO" id="GO:0006310">
    <property type="term" value="P:DNA recombination"/>
    <property type="evidence" value="ECO:0007669"/>
    <property type="project" value="UniProtKB-KW"/>
</dbReference>
<dbReference type="Gene3D" id="1.10.150.130">
    <property type="match status" value="1"/>
</dbReference>
<dbReference type="InterPro" id="IPR010998">
    <property type="entry name" value="Integrase_recombinase_N"/>
</dbReference>
<evidence type="ECO:0000256" key="4">
    <source>
        <dbReference type="ARBA" id="ARBA00023125"/>
    </source>
</evidence>
<evidence type="ECO:0000259" key="8">
    <source>
        <dbReference type="PROSITE" id="PS51898"/>
    </source>
</evidence>
<comment type="similarity">
    <text evidence="2">Belongs to the 'phage' integrase family.</text>
</comment>
<dbReference type="PROSITE" id="PS51900">
    <property type="entry name" value="CB"/>
    <property type="match status" value="1"/>
</dbReference>
<feature type="compositionally biased region" description="Basic and acidic residues" evidence="7">
    <location>
        <begin position="310"/>
        <end position="323"/>
    </location>
</feature>
<dbReference type="PANTHER" id="PTHR30349:SF64">
    <property type="entry name" value="PROPHAGE INTEGRASE INTD-RELATED"/>
    <property type="match status" value="1"/>
</dbReference>
<organism evidence="10 11">
    <name type="scientific">Pseudoflavonifractor capillosus</name>
    <dbReference type="NCBI Taxonomy" id="106588"/>
    <lineage>
        <taxon>Bacteria</taxon>
        <taxon>Bacillati</taxon>
        <taxon>Bacillota</taxon>
        <taxon>Clostridia</taxon>
        <taxon>Eubacteriales</taxon>
        <taxon>Oscillospiraceae</taxon>
        <taxon>Pseudoflavonifractor</taxon>
    </lineage>
</organism>
<reference evidence="10" key="2">
    <citation type="submission" date="2021-09" db="EMBL/GenBank/DDBJ databases">
        <authorList>
            <person name="Gilroy R."/>
        </authorList>
    </citation>
    <scope>NUCLEOTIDE SEQUENCE</scope>
    <source>
        <strain evidence="10">CHK179-5677</strain>
    </source>
</reference>
<evidence type="ECO:0000256" key="1">
    <source>
        <dbReference type="ARBA" id="ARBA00003283"/>
    </source>
</evidence>
<evidence type="ECO:0000256" key="7">
    <source>
        <dbReference type="SAM" id="MobiDB-lite"/>
    </source>
</evidence>
<evidence type="ECO:0000313" key="10">
    <source>
        <dbReference type="EMBL" id="HJG87573.1"/>
    </source>
</evidence>
<dbReference type="PROSITE" id="PS51898">
    <property type="entry name" value="TYR_RECOMBINASE"/>
    <property type="match status" value="1"/>
</dbReference>
<dbReference type="Gene3D" id="1.10.443.10">
    <property type="entry name" value="Intergrase catalytic core"/>
    <property type="match status" value="1"/>
</dbReference>
<dbReference type="CDD" id="cd01189">
    <property type="entry name" value="INT_ICEBs1_C_like"/>
    <property type="match status" value="1"/>
</dbReference>
<name>A0A921MMY3_9FIRM</name>
<dbReference type="GO" id="GO:0003677">
    <property type="term" value="F:DNA binding"/>
    <property type="evidence" value="ECO:0007669"/>
    <property type="project" value="UniProtKB-UniRule"/>
</dbReference>
<feature type="region of interest" description="Disordered" evidence="7">
    <location>
        <begin position="305"/>
        <end position="332"/>
    </location>
</feature>
<feature type="domain" description="Core-binding (CB)" evidence="9">
    <location>
        <begin position="1"/>
        <end position="88"/>
    </location>
</feature>
<feature type="domain" description="Tyr recombinase" evidence="8">
    <location>
        <begin position="109"/>
        <end position="297"/>
    </location>
</feature>
<comment type="function">
    <text evidence="1">Site-specific tyrosine recombinase, which acts by catalyzing the cutting and rejoining of the recombining DNA molecules.</text>
</comment>
<evidence type="ECO:0000256" key="2">
    <source>
        <dbReference type="ARBA" id="ARBA00008857"/>
    </source>
</evidence>
<proteinExistence type="inferred from homology"/>
<dbReference type="Pfam" id="PF00589">
    <property type="entry name" value="Phage_integrase"/>
    <property type="match status" value="1"/>
</dbReference>
<evidence type="ECO:0000256" key="5">
    <source>
        <dbReference type="ARBA" id="ARBA00023172"/>
    </source>
</evidence>
<dbReference type="Pfam" id="PF14659">
    <property type="entry name" value="Phage_int_SAM_3"/>
    <property type="match status" value="1"/>
</dbReference>
<dbReference type="InterPro" id="IPR013762">
    <property type="entry name" value="Integrase-like_cat_sf"/>
</dbReference>
<dbReference type="InterPro" id="IPR002104">
    <property type="entry name" value="Integrase_catalytic"/>
</dbReference>
<evidence type="ECO:0000313" key="11">
    <source>
        <dbReference type="Proteomes" id="UP000760668"/>
    </source>
</evidence>
<dbReference type="InterPro" id="IPR050090">
    <property type="entry name" value="Tyrosine_recombinase_XerCD"/>
</dbReference>
<dbReference type="RefSeq" id="WP_304248366.1">
    <property type="nucleotide sequence ID" value="NZ_DYUC01000110.1"/>
</dbReference>
<dbReference type="AlphaFoldDB" id="A0A921MMY3"/>
<evidence type="ECO:0000256" key="6">
    <source>
        <dbReference type="PROSITE-ProRule" id="PRU01248"/>
    </source>
</evidence>
<dbReference type="InterPro" id="IPR004107">
    <property type="entry name" value="Integrase_SAM-like_N"/>
</dbReference>
<keyword evidence="5" id="KW-0233">DNA recombination</keyword>
<dbReference type="Proteomes" id="UP000760668">
    <property type="component" value="Unassembled WGS sequence"/>
</dbReference>
<gene>
    <name evidence="10" type="ORF">K8V01_11240</name>
</gene>
<reference evidence="10" key="1">
    <citation type="journal article" date="2021" name="PeerJ">
        <title>Extensive microbial diversity within the chicken gut microbiome revealed by metagenomics and culture.</title>
        <authorList>
            <person name="Gilroy R."/>
            <person name="Ravi A."/>
            <person name="Getino M."/>
            <person name="Pursley I."/>
            <person name="Horton D.L."/>
            <person name="Alikhan N.F."/>
            <person name="Baker D."/>
            <person name="Gharbi K."/>
            <person name="Hall N."/>
            <person name="Watson M."/>
            <person name="Adriaenssens E.M."/>
            <person name="Foster-Nyarko E."/>
            <person name="Jarju S."/>
            <person name="Secka A."/>
            <person name="Antonio M."/>
            <person name="Oren A."/>
            <person name="Chaudhuri R.R."/>
            <person name="La Ragione R."/>
            <person name="Hildebrand F."/>
            <person name="Pallen M.J."/>
        </authorList>
    </citation>
    <scope>NUCLEOTIDE SEQUENCE</scope>
    <source>
        <strain evidence="10">CHK179-5677</strain>
    </source>
</reference>
<keyword evidence="3" id="KW-0229">DNA integration</keyword>
<dbReference type="SUPFAM" id="SSF56349">
    <property type="entry name" value="DNA breaking-rejoining enzymes"/>
    <property type="match status" value="1"/>
</dbReference>
<keyword evidence="4 6" id="KW-0238">DNA-binding</keyword>
<evidence type="ECO:0000256" key="3">
    <source>
        <dbReference type="ARBA" id="ARBA00022908"/>
    </source>
</evidence>
<dbReference type="GO" id="GO:0015074">
    <property type="term" value="P:DNA integration"/>
    <property type="evidence" value="ECO:0007669"/>
    <property type="project" value="UniProtKB-KW"/>
</dbReference>